<feature type="domain" description="AB hydrolase-1" evidence="1">
    <location>
        <begin position="23"/>
        <end position="272"/>
    </location>
</feature>
<evidence type="ECO:0000313" key="2">
    <source>
        <dbReference type="EMBL" id="CAB4761301.1"/>
    </source>
</evidence>
<organism evidence="3">
    <name type="scientific">freshwater metagenome</name>
    <dbReference type="NCBI Taxonomy" id="449393"/>
    <lineage>
        <taxon>unclassified sequences</taxon>
        <taxon>metagenomes</taxon>
        <taxon>ecological metagenomes</taxon>
    </lineage>
</organism>
<dbReference type="Pfam" id="PF00561">
    <property type="entry name" value="Abhydrolase_1"/>
    <property type="match status" value="1"/>
</dbReference>
<dbReference type="PRINTS" id="PR00111">
    <property type="entry name" value="ABHYDROLASE"/>
</dbReference>
<evidence type="ECO:0000259" key="1">
    <source>
        <dbReference type="Pfam" id="PF00561"/>
    </source>
</evidence>
<reference evidence="3" key="1">
    <citation type="submission" date="2020-05" db="EMBL/GenBank/DDBJ databases">
        <authorList>
            <person name="Chiriac C."/>
            <person name="Salcher M."/>
            <person name="Ghai R."/>
            <person name="Kavagutti S V."/>
        </authorList>
    </citation>
    <scope>NUCLEOTIDE SEQUENCE</scope>
</reference>
<dbReference type="EMBL" id="CAFAAJ010000117">
    <property type="protein sequence ID" value="CAB4812960.1"/>
    <property type="molecule type" value="Genomic_DNA"/>
</dbReference>
<proteinExistence type="predicted"/>
<dbReference type="InterPro" id="IPR050471">
    <property type="entry name" value="AB_hydrolase"/>
</dbReference>
<dbReference type="Gene3D" id="3.40.50.1820">
    <property type="entry name" value="alpha/beta hydrolase"/>
    <property type="match status" value="1"/>
</dbReference>
<dbReference type="InterPro" id="IPR000073">
    <property type="entry name" value="AB_hydrolase_1"/>
</dbReference>
<dbReference type="AlphaFoldDB" id="A0A6J6YU13"/>
<dbReference type="GO" id="GO:0046503">
    <property type="term" value="P:glycerolipid catabolic process"/>
    <property type="evidence" value="ECO:0007669"/>
    <property type="project" value="TreeGrafter"/>
</dbReference>
<dbReference type="InterPro" id="IPR029058">
    <property type="entry name" value="AB_hydrolase_fold"/>
</dbReference>
<dbReference type="EMBL" id="CAEZYY010000024">
    <property type="protein sequence ID" value="CAB4761301.1"/>
    <property type="molecule type" value="Genomic_DNA"/>
</dbReference>
<protein>
    <submittedName>
        <fullName evidence="3">Unannotated protein</fullName>
    </submittedName>
</protein>
<evidence type="ECO:0000313" key="5">
    <source>
        <dbReference type="EMBL" id="CAB5062805.1"/>
    </source>
</evidence>
<evidence type="ECO:0000313" key="4">
    <source>
        <dbReference type="EMBL" id="CAB5009326.1"/>
    </source>
</evidence>
<dbReference type="PANTHER" id="PTHR43433:SF5">
    <property type="entry name" value="AB HYDROLASE-1 DOMAIN-CONTAINING PROTEIN"/>
    <property type="match status" value="1"/>
</dbReference>
<dbReference type="EMBL" id="CAFBON010000314">
    <property type="protein sequence ID" value="CAB5009326.1"/>
    <property type="molecule type" value="Genomic_DNA"/>
</dbReference>
<dbReference type="GO" id="GO:0004806">
    <property type="term" value="F:triacylglycerol lipase activity"/>
    <property type="evidence" value="ECO:0007669"/>
    <property type="project" value="TreeGrafter"/>
</dbReference>
<accession>A0A6J6YU13</accession>
<dbReference type="EMBL" id="CAFBQP010000040">
    <property type="protein sequence ID" value="CAB5062805.1"/>
    <property type="molecule type" value="Genomic_DNA"/>
</dbReference>
<sequence length="295" mass="31870">MARAAVSTGVELEFDTFGSSEDPALLLVMGFTAQMTAWDVDFCRGLAERGYFVVRYDNRDCGLSTKFDGAAVDPMAVMAAALSNEPLPPVPYTLSEMAADGIGLLDHLGIARAHVVGASMGGMIVQMMAIEHPTRLRSMISIMSMTGDPEYGQASPEAMGALLAAPPVERDAYIESADRWGIWASKKYGDPGEARVRAAESYDRSFYPEGGSRQLAAIFATGDRTERLRSVKAPTLVIHGRDDTLIGPSGGVRTAEVIDGAHLLLMADMGHDLPKQLHPIYFDVMSSHMRWADAR</sequence>
<dbReference type="SUPFAM" id="SSF53474">
    <property type="entry name" value="alpha/beta-Hydrolases"/>
    <property type="match status" value="1"/>
</dbReference>
<name>A0A6J6YU13_9ZZZZ</name>
<dbReference type="PANTHER" id="PTHR43433">
    <property type="entry name" value="HYDROLASE, ALPHA/BETA FOLD FAMILY PROTEIN"/>
    <property type="match status" value="1"/>
</dbReference>
<gene>
    <name evidence="2" type="ORF">UFOPK2806_01678</name>
    <name evidence="3" type="ORF">UFOPK3001_01678</name>
    <name evidence="4" type="ORF">UFOPK3954_02224</name>
    <name evidence="5" type="ORF">UFOPK4306_01193</name>
</gene>
<evidence type="ECO:0000313" key="3">
    <source>
        <dbReference type="EMBL" id="CAB4812960.1"/>
    </source>
</evidence>